<dbReference type="EMBL" id="BARW01000828">
    <property type="protein sequence ID" value="GAI70034.1"/>
    <property type="molecule type" value="Genomic_DNA"/>
</dbReference>
<organism evidence="1">
    <name type="scientific">marine sediment metagenome</name>
    <dbReference type="NCBI Taxonomy" id="412755"/>
    <lineage>
        <taxon>unclassified sequences</taxon>
        <taxon>metagenomes</taxon>
        <taxon>ecological metagenomes</taxon>
    </lineage>
</organism>
<comment type="caution">
    <text evidence="1">The sequence shown here is derived from an EMBL/GenBank/DDBJ whole genome shotgun (WGS) entry which is preliminary data.</text>
</comment>
<name>X1SQG0_9ZZZZ</name>
<gene>
    <name evidence="1" type="ORF">S12H4_03074</name>
</gene>
<dbReference type="AlphaFoldDB" id="X1SQG0"/>
<protein>
    <submittedName>
        <fullName evidence="1">Uncharacterized protein</fullName>
    </submittedName>
</protein>
<evidence type="ECO:0000313" key="1">
    <source>
        <dbReference type="EMBL" id="GAI70034.1"/>
    </source>
</evidence>
<feature type="non-terminal residue" evidence="1">
    <location>
        <position position="1"/>
    </location>
</feature>
<reference evidence="1" key="1">
    <citation type="journal article" date="2014" name="Front. Microbiol.">
        <title>High frequency of phylogenetically diverse reductive dehalogenase-homologous genes in deep subseafloor sedimentary metagenomes.</title>
        <authorList>
            <person name="Kawai M."/>
            <person name="Futagami T."/>
            <person name="Toyoda A."/>
            <person name="Takaki Y."/>
            <person name="Nishi S."/>
            <person name="Hori S."/>
            <person name="Arai W."/>
            <person name="Tsubouchi T."/>
            <person name="Morono Y."/>
            <person name="Uchiyama I."/>
            <person name="Ito T."/>
            <person name="Fujiyama A."/>
            <person name="Inagaki F."/>
            <person name="Takami H."/>
        </authorList>
    </citation>
    <scope>NUCLEOTIDE SEQUENCE</scope>
    <source>
        <strain evidence="1">Expedition CK06-06</strain>
    </source>
</reference>
<proteinExistence type="predicted"/>
<sequence>SLGFGWLGAKGMATLTYVAVYTLMTKFSIDRKLHEAESKERSDTFFPASSSKVDPVSLNEKCIYDRILQDTMAAALLGHPGGYYQTVSGGEPGNSYTGHLVVSPPNLARVLNSFDGFLNLLWENLWNAGESDPDSYTALDFDDLNLDYLLTSSELPFYNTKPYYTYHNTKFIFNTYNMYSYNTLGALETQVREGSSGQFDAIRPTCIDGAPQYEFINSTIYSTVLPQQILYRPVVLSETRYNQVQPALGRLTVNVRCKDYDQTLGINPYDMNEIEQIVYEAKVPLNDNGFEYPIKYIYIDVANFDIFAGLSYFAQDLLVNESDYNVDCGNLYFTKSLEEIISEKYSGFEEFLSQTWASKIIKSTIYYNVRVVFDRFVPDTTDETNSLALAQATSYAIIDYFNQYTYAEVSSNMISEIAYTETLTFWSTFVIFHNKLEILQNKLENCNYQK</sequence>
<accession>X1SQG0</accession>